<dbReference type="SUPFAM" id="SSF46785">
    <property type="entry name" value="Winged helix' DNA-binding domain"/>
    <property type="match status" value="1"/>
</dbReference>
<evidence type="ECO:0000256" key="4">
    <source>
        <dbReference type="ARBA" id="ARBA00023163"/>
    </source>
</evidence>
<sequence>MSISKIPQSELNVMKVIWERNKPISSKEVINELQEKIGWKRTTTLTLLSKLVKKEFLSAEKIKMYTYYTALISKKEYLEFETKYFFTNIHENSLKSLITALHENNEITNEDLDDLENWIKNKEE</sequence>
<dbReference type="Pfam" id="PF03965">
    <property type="entry name" value="Penicillinase_R"/>
    <property type="match status" value="1"/>
</dbReference>
<evidence type="ECO:0000256" key="2">
    <source>
        <dbReference type="ARBA" id="ARBA00023015"/>
    </source>
</evidence>
<evidence type="ECO:0000256" key="3">
    <source>
        <dbReference type="ARBA" id="ARBA00023125"/>
    </source>
</evidence>
<dbReference type="AlphaFoldDB" id="A0A1I1LSX6"/>
<dbReference type="OrthoDB" id="9795583at2"/>
<dbReference type="GO" id="GO:0003677">
    <property type="term" value="F:DNA binding"/>
    <property type="evidence" value="ECO:0007669"/>
    <property type="project" value="UniProtKB-KW"/>
</dbReference>
<protein>
    <submittedName>
        <fullName evidence="5">Predicted transcriptional regulator</fullName>
    </submittedName>
</protein>
<keyword evidence="6" id="KW-1185">Reference proteome</keyword>
<dbReference type="EMBL" id="FOMG01000009">
    <property type="protein sequence ID" value="SFC76085.1"/>
    <property type="molecule type" value="Genomic_DNA"/>
</dbReference>
<evidence type="ECO:0000313" key="6">
    <source>
        <dbReference type="Proteomes" id="UP000199263"/>
    </source>
</evidence>
<organism evidence="5 6">
    <name type="scientific">Clostridium uliginosum</name>
    <dbReference type="NCBI Taxonomy" id="119641"/>
    <lineage>
        <taxon>Bacteria</taxon>
        <taxon>Bacillati</taxon>
        <taxon>Bacillota</taxon>
        <taxon>Clostridia</taxon>
        <taxon>Eubacteriales</taxon>
        <taxon>Clostridiaceae</taxon>
        <taxon>Clostridium</taxon>
    </lineage>
</organism>
<evidence type="ECO:0000313" key="5">
    <source>
        <dbReference type="EMBL" id="SFC76085.1"/>
    </source>
</evidence>
<evidence type="ECO:0000256" key="1">
    <source>
        <dbReference type="ARBA" id="ARBA00011046"/>
    </source>
</evidence>
<dbReference type="Gene3D" id="1.10.10.10">
    <property type="entry name" value="Winged helix-like DNA-binding domain superfamily/Winged helix DNA-binding domain"/>
    <property type="match status" value="1"/>
</dbReference>
<dbReference type="GO" id="GO:0045892">
    <property type="term" value="P:negative regulation of DNA-templated transcription"/>
    <property type="evidence" value="ECO:0007669"/>
    <property type="project" value="InterPro"/>
</dbReference>
<dbReference type="InterPro" id="IPR036390">
    <property type="entry name" value="WH_DNA-bd_sf"/>
</dbReference>
<dbReference type="PIRSF" id="PIRSF019455">
    <property type="entry name" value="CopR_AtkY"/>
    <property type="match status" value="1"/>
</dbReference>
<dbReference type="Gene3D" id="1.10.4040.10">
    <property type="entry name" value="Penicillinase repressor domain"/>
    <property type="match status" value="1"/>
</dbReference>
<dbReference type="Proteomes" id="UP000199263">
    <property type="component" value="Unassembled WGS sequence"/>
</dbReference>
<proteinExistence type="inferred from homology"/>
<dbReference type="InterPro" id="IPR036388">
    <property type="entry name" value="WH-like_DNA-bd_sf"/>
</dbReference>
<keyword evidence="2" id="KW-0805">Transcription regulation</keyword>
<keyword evidence="3" id="KW-0238">DNA-binding</keyword>
<gene>
    <name evidence="5" type="ORF">SAMN05421842_10916</name>
</gene>
<dbReference type="InterPro" id="IPR005650">
    <property type="entry name" value="BlaI_family"/>
</dbReference>
<reference evidence="5 6" key="1">
    <citation type="submission" date="2016-10" db="EMBL/GenBank/DDBJ databases">
        <authorList>
            <person name="de Groot N.N."/>
        </authorList>
    </citation>
    <scope>NUCLEOTIDE SEQUENCE [LARGE SCALE GENOMIC DNA]</scope>
    <source>
        <strain evidence="5 6">DSM 12992</strain>
    </source>
</reference>
<accession>A0A1I1LSX6</accession>
<comment type="similarity">
    <text evidence="1">Belongs to the BlaI transcriptional regulatory family.</text>
</comment>
<keyword evidence="4" id="KW-0804">Transcription</keyword>
<name>A0A1I1LSX6_9CLOT</name>
<dbReference type="RefSeq" id="WP_090090493.1">
    <property type="nucleotide sequence ID" value="NZ_FOMG01000009.1"/>
</dbReference>
<dbReference type="STRING" id="119641.SAMN05421842_10916"/>